<keyword evidence="3" id="KW-1185">Reference proteome</keyword>
<evidence type="ECO:0000313" key="3">
    <source>
        <dbReference type="Proteomes" id="UP001498476"/>
    </source>
</evidence>
<feature type="region of interest" description="Disordered" evidence="1">
    <location>
        <begin position="1"/>
        <end position="35"/>
    </location>
</feature>
<organism evidence="2 3">
    <name type="scientific">Neonectria punicea</name>
    <dbReference type="NCBI Taxonomy" id="979145"/>
    <lineage>
        <taxon>Eukaryota</taxon>
        <taxon>Fungi</taxon>
        <taxon>Dikarya</taxon>
        <taxon>Ascomycota</taxon>
        <taxon>Pezizomycotina</taxon>
        <taxon>Sordariomycetes</taxon>
        <taxon>Hypocreomycetidae</taxon>
        <taxon>Hypocreales</taxon>
        <taxon>Nectriaceae</taxon>
        <taxon>Neonectria</taxon>
    </lineage>
</organism>
<sequence>MESRRVDSQPARRGRPPLEGQDDTRDKSGNKKQRMRLAQRAYRARKEGMLVSERARTEQLSKALDRAFATCANLYQQLFDSPQLQDSAPLVHLNTAAAQMMAVAHGVDKDLRLLRPADASRPSTQQHLGHQVVHPSGAVTISLRTGRGDSSTLSERIFRACLERVVPILSSARPENRSPALTLPLDLLGEEILRLRSLQTLSLLHLAVADFQYLPPSVTRLPQMYRVTEGGSNAMRRLPAPLVQQIVPGKTRTRLMTVSKPLQGEWLEAVDVEEYLQERGIHLRIGETVTVIEDGTGSAVSWPGHEPGDYSLFGLPMPQRGASPGNSSAAIGNGLVQVKASNTPWTVFSHHRLPPASQITIDLDRLVQLLAANAVCLGPVPGIRQAAVDASIRESVVVS</sequence>
<accession>A0ABR1HF24</accession>
<reference evidence="2 3" key="1">
    <citation type="journal article" date="2025" name="Microbiol. Resour. Announc.">
        <title>Draft genome sequences for Neonectria magnoliae and Neonectria punicea, canker pathogens of Liriodendron tulipifera and Acer saccharum in West Virginia.</title>
        <authorList>
            <person name="Petronek H.M."/>
            <person name="Kasson M.T."/>
            <person name="Metheny A.M."/>
            <person name="Stauder C.M."/>
            <person name="Lovett B."/>
            <person name="Lynch S.C."/>
            <person name="Garnas J.R."/>
            <person name="Kasson L.R."/>
            <person name="Stajich J.E."/>
        </authorList>
    </citation>
    <scope>NUCLEOTIDE SEQUENCE [LARGE SCALE GENOMIC DNA]</scope>
    <source>
        <strain evidence="2 3">NRRL 64653</strain>
    </source>
</reference>
<protein>
    <recommendedName>
        <fullName evidence="4">BZIP domain-containing protein</fullName>
    </recommendedName>
</protein>
<dbReference type="EMBL" id="JAZAVJ010000035">
    <property type="protein sequence ID" value="KAK7419740.1"/>
    <property type="molecule type" value="Genomic_DNA"/>
</dbReference>
<evidence type="ECO:0008006" key="4">
    <source>
        <dbReference type="Google" id="ProtNLM"/>
    </source>
</evidence>
<comment type="caution">
    <text evidence="2">The sequence shown here is derived from an EMBL/GenBank/DDBJ whole genome shotgun (WGS) entry which is preliminary data.</text>
</comment>
<evidence type="ECO:0000256" key="1">
    <source>
        <dbReference type="SAM" id="MobiDB-lite"/>
    </source>
</evidence>
<dbReference type="PANTHER" id="PTHR40618">
    <property type="entry name" value="B-ZIP TRANSCRIPTION FACTOR (EUROFUNG)-RELATED"/>
    <property type="match status" value="1"/>
</dbReference>
<gene>
    <name evidence="2" type="ORF">QQX98_003112</name>
</gene>
<dbReference type="Proteomes" id="UP001498476">
    <property type="component" value="Unassembled WGS sequence"/>
</dbReference>
<name>A0ABR1HF24_9HYPO</name>
<proteinExistence type="predicted"/>
<dbReference type="PANTHER" id="PTHR40618:SF1">
    <property type="entry name" value="B-ZIP TRANSCRIPTION FACTOR (EUROFUNG)"/>
    <property type="match status" value="1"/>
</dbReference>
<evidence type="ECO:0000313" key="2">
    <source>
        <dbReference type="EMBL" id="KAK7419740.1"/>
    </source>
</evidence>